<dbReference type="AlphaFoldDB" id="A0A9P6PWJ7"/>
<feature type="region of interest" description="Disordered" evidence="1">
    <location>
        <begin position="49"/>
        <end position="77"/>
    </location>
</feature>
<evidence type="ECO:0000256" key="1">
    <source>
        <dbReference type="SAM" id="MobiDB-lite"/>
    </source>
</evidence>
<feature type="compositionally biased region" description="Polar residues" evidence="1">
    <location>
        <begin position="151"/>
        <end position="160"/>
    </location>
</feature>
<protein>
    <submittedName>
        <fullName evidence="2">Uncharacterized protein</fullName>
    </submittedName>
</protein>
<evidence type="ECO:0000313" key="2">
    <source>
        <dbReference type="EMBL" id="KAG0254441.1"/>
    </source>
</evidence>
<gene>
    <name evidence="2" type="ORF">DFQ27_006829</name>
</gene>
<feature type="compositionally biased region" description="Basic and acidic residues" evidence="1">
    <location>
        <begin position="104"/>
        <end position="115"/>
    </location>
</feature>
<dbReference type="Proteomes" id="UP000807716">
    <property type="component" value="Unassembled WGS sequence"/>
</dbReference>
<comment type="caution">
    <text evidence="2">The sequence shown here is derived from an EMBL/GenBank/DDBJ whole genome shotgun (WGS) entry which is preliminary data.</text>
</comment>
<dbReference type="OrthoDB" id="2445712at2759"/>
<dbReference type="EMBL" id="JAAAJB010000515">
    <property type="protein sequence ID" value="KAG0254441.1"/>
    <property type="molecule type" value="Genomic_DNA"/>
</dbReference>
<organism evidence="2 3">
    <name type="scientific">Actinomortierella ambigua</name>
    <dbReference type="NCBI Taxonomy" id="1343610"/>
    <lineage>
        <taxon>Eukaryota</taxon>
        <taxon>Fungi</taxon>
        <taxon>Fungi incertae sedis</taxon>
        <taxon>Mucoromycota</taxon>
        <taxon>Mortierellomycotina</taxon>
        <taxon>Mortierellomycetes</taxon>
        <taxon>Mortierellales</taxon>
        <taxon>Mortierellaceae</taxon>
        <taxon>Actinomortierella</taxon>
    </lineage>
</organism>
<name>A0A9P6PWJ7_9FUNG</name>
<sequence>MSIPFRLNKAYRHRVDDRKLLPPPHIVNCSRSHNNHRPPQLQQQLQQLQIMSDPSNSHPTKEPFSDPNPPKDGLRQSAAKMMALPLAAAGGVIAEVGTKMKELITGEHSKIETDHRHHAHHDQRMTSSSPSAASSSVSSSADKAGRDDPASRSQSASDAD</sequence>
<accession>A0A9P6PWJ7</accession>
<proteinExistence type="predicted"/>
<reference evidence="2" key="1">
    <citation type="journal article" date="2020" name="Fungal Divers.">
        <title>Resolving the Mortierellaceae phylogeny through synthesis of multi-gene phylogenetics and phylogenomics.</title>
        <authorList>
            <person name="Vandepol N."/>
            <person name="Liber J."/>
            <person name="Desiro A."/>
            <person name="Na H."/>
            <person name="Kennedy M."/>
            <person name="Barry K."/>
            <person name="Grigoriev I.V."/>
            <person name="Miller A.N."/>
            <person name="O'Donnell K."/>
            <person name="Stajich J.E."/>
            <person name="Bonito G."/>
        </authorList>
    </citation>
    <scope>NUCLEOTIDE SEQUENCE</scope>
    <source>
        <strain evidence="2">BC1065</strain>
    </source>
</reference>
<feature type="region of interest" description="Disordered" evidence="1">
    <location>
        <begin position="104"/>
        <end position="160"/>
    </location>
</feature>
<feature type="compositionally biased region" description="Low complexity" evidence="1">
    <location>
        <begin position="127"/>
        <end position="141"/>
    </location>
</feature>
<evidence type="ECO:0000313" key="3">
    <source>
        <dbReference type="Proteomes" id="UP000807716"/>
    </source>
</evidence>
<keyword evidence="3" id="KW-1185">Reference proteome</keyword>